<feature type="chain" id="PRO_5046721052" description="Tetratricopeptide repeat protein" evidence="2">
    <location>
        <begin position="21"/>
        <end position="229"/>
    </location>
</feature>
<dbReference type="SUPFAM" id="SSF48452">
    <property type="entry name" value="TPR-like"/>
    <property type="match status" value="1"/>
</dbReference>
<dbReference type="RefSeq" id="WP_135637431.1">
    <property type="nucleotide sequence ID" value="NZ_RQFU01000026.1"/>
</dbReference>
<dbReference type="NCBIfam" id="NF047481">
    <property type="entry name" value="lipo_LIC12587"/>
    <property type="match status" value="1"/>
</dbReference>
<evidence type="ECO:0000256" key="1">
    <source>
        <dbReference type="PROSITE-ProRule" id="PRU00339"/>
    </source>
</evidence>
<dbReference type="Gene3D" id="1.25.40.10">
    <property type="entry name" value="Tetratricopeptide repeat domain"/>
    <property type="match status" value="1"/>
</dbReference>
<comment type="caution">
    <text evidence="3">The sequence shown here is derived from an EMBL/GenBank/DDBJ whole genome shotgun (WGS) entry which is preliminary data.</text>
</comment>
<dbReference type="Pfam" id="PF13181">
    <property type="entry name" value="TPR_8"/>
    <property type="match status" value="1"/>
</dbReference>
<feature type="repeat" description="TPR" evidence="1">
    <location>
        <begin position="97"/>
        <end position="130"/>
    </location>
</feature>
<dbReference type="InterPro" id="IPR011990">
    <property type="entry name" value="TPR-like_helical_dom_sf"/>
</dbReference>
<evidence type="ECO:0000313" key="3">
    <source>
        <dbReference type="EMBL" id="TGL17003.1"/>
    </source>
</evidence>
<gene>
    <name evidence="3" type="ORF">EHQ46_17395</name>
</gene>
<evidence type="ECO:0000313" key="4">
    <source>
        <dbReference type="Proteomes" id="UP000298200"/>
    </source>
</evidence>
<keyword evidence="1" id="KW-0802">TPR repeat</keyword>
<dbReference type="PROSITE" id="PS50005">
    <property type="entry name" value="TPR"/>
    <property type="match status" value="1"/>
</dbReference>
<organism evidence="3 4">
    <name type="scientific">Leptospira yanagawae</name>
    <dbReference type="NCBI Taxonomy" id="293069"/>
    <lineage>
        <taxon>Bacteria</taxon>
        <taxon>Pseudomonadati</taxon>
        <taxon>Spirochaetota</taxon>
        <taxon>Spirochaetia</taxon>
        <taxon>Leptospirales</taxon>
        <taxon>Leptospiraceae</taxon>
        <taxon>Leptospira</taxon>
    </lineage>
</organism>
<sequence>MKSILPLTLLLLVVAFENCASNKETIRPGVSKINTGSHLAQIEAIDADLKSSTLSDESRDKLIIKKGKLLLDLGRYEETISTLNQVNQAKANPVQLSEWNLAMGKAYIGKNEYSKAIQFLNQSEKLDKNTNLMERKKLVVQSLVAEREYYPALATLTKTYTKGNQKKDEFYYETAAKTYLKMGFEYKNTGFYQKGLQVANLGLEEFPNNETLRSIQKECLEVLQPEGKL</sequence>
<evidence type="ECO:0008006" key="5">
    <source>
        <dbReference type="Google" id="ProtNLM"/>
    </source>
</evidence>
<keyword evidence="4" id="KW-1185">Reference proteome</keyword>
<dbReference type="Proteomes" id="UP000298200">
    <property type="component" value="Unassembled WGS sequence"/>
</dbReference>
<proteinExistence type="predicted"/>
<dbReference type="EMBL" id="RQFU01000026">
    <property type="protein sequence ID" value="TGL17003.1"/>
    <property type="molecule type" value="Genomic_DNA"/>
</dbReference>
<protein>
    <recommendedName>
        <fullName evidence="5">Tetratricopeptide repeat protein</fullName>
    </recommendedName>
</protein>
<accession>A0ABY2LYC5</accession>
<name>A0ABY2LYC5_9LEPT</name>
<dbReference type="InterPro" id="IPR019734">
    <property type="entry name" value="TPR_rpt"/>
</dbReference>
<evidence type="ECO:0000256" key="2">
    <source>
        <dbReference type="SAM" id="SignalP"/>
    </source>
</evidence>
<reference evidence="4" key="1">
    <citation type="journal article" date="2019" name="PLoS Negl. Trop. Dis.">
        <title>Revisiting the worldwide diversity of Leptospira species in the environment.</title>
        <authorList>
            <person name="Vincent A.T."/>
            <person name="Schiettekatte O."/>
            <person name="Bourhy P."/>
            <person name="Veyrier F.J."/>
            <person name="Picardeau M."/>
        </authorList>
    </citation>
    <scope>NUCLEOTIDE SEQUENCE [LARGE SCALE GENOMIC DNA]</scope>
    <source>
        <strain evidence="4">201800272</strain>
    </source>
</reference>
<keyword evidence="2" id="KW-0732">Signal</keyword>
<feature type="signal peptide" evidence="2">
    <location>
        <begin position="1"/>
        <end position="20"/>
    </location>
</feature>